<keyword evidence="6" id="KW-1015">Disulfide bond</keyword>
<dbReference type="EMBL" id="CAADRP010001564">
    <property type="protein sequence ID" value="VFU41663.1"/>
    <property type="molecule type" value="Genomic_DNA"/>
</dbReference>
<dbReference type="Gene3D" id="1.10.110.10">
    <property type="entry name" value="Plant lipid-transfer and hydrophobic proteins"/>
    <property type="match status" value="1"/>
</dbReference>
<dbReference type="GO" id="GO:0008289">
    <property type="term" value="F:lipid binding"/>
    <property type="evidence" value="ECO:0007669"/>
    <property type="project" value="InterPro"/>
</dbReference>
<dbReference type="Pfam" id="PF14368">
    <property type="entry name" value="LTP_2"/>
    <property type="match status" value="1"/>
</dbReference>
<dbReference type="InterPro" id="IPR016140">
    <property type="entry name" value="Bifunc_inhib/LTP/seed_store"/>
</dbReference>
<evidence type="ECO:0000259" key="11">
    <source>
        <dbReference type="SMART" id="SM00499"/>
    </source>
</evidence>
<feature type="region of interest" description="Disordered" evidence="9">
    <location>
        <begin position="143"/>
        <end position="162"/>
    </location>
</feature>
<feature type="signal peptide" evidence="10">
    <location>
        <begin position="1"/>
        <end position="27"/>
    </location>
</feature>
<comment type="subcellular location">
    <subcellularLocation>
        <location evidence="1">Cell membrane</location>
        <topology evidence="1">Lipid-anchor</topology>
        <topology evidence="1">GPI-anchor</topology>
    </subcellularLocation>
</comment>
<evidence type="ECO:0000256" key="3">
    <source>
        <dbReference type="ARBA" id="ARBA00022475"/>
    </source>
</evidence>
<sequence>MGSQGLVTTSAISYILVLVMLAGTARSDFQQDRTECADQLVGLATCLPYVGGDAKTPTLDCCSGLKQVLGKSEKCLCVLIKDRDNPNLGIKLNVSLIAKLPSLCHVPVNVTKCIDILHLPAGSPDAKVFAGFANITGSGNVTTPAASGNSTSSKSSSAAEKSGAERPANRLFVAEVLCGLLLWTFTSFVSRNYISNCDGYERGTWINWKSYEEQIMSFKKFSLNHQFLHLVLCFYKLLAIWRKGSFKVLQTLPGTSMLALSVE</sequence>
<comment type="similarity">
    <text evidence="2">Belongs to the plant LTP family.</text>
</comment>
<dbReference type="GO" id="GO:0098552">
    <property type="term" value="C:side of membrane"/>
    <property type="evidence" value="ECO:0007669"/>
    <property type="project" value="UniProtKB-KW"/>
</dbReference>
<evidence type="ECO:0000256" key="2">
    <source>
        <dbReference type="ARBA" id="ARBA00009748"/>
    </source>
</evidence>
<keyword evidence="7" id="KW-0325">Glycoprotein</keyword>
<evidence type="ECO:0000256" key="1">
    <source>
        <dbReference type="ARBA" id="ARBA00004609"/>
    </source>
</evidence>
<feature type="domain" description="Bifunctional inhibitor/plant lipid transfer protein/seed storage helical" evidence="11">
    <location>
        <begin position="36"/>
        <end position="113"/>
    </location>
</feature>
<keyword evidence="4" id="KW-0472">Membrane</keyword>
<evidence type="ECO:0000256" key="8">
    <source>
        <dbReference type="ARBA" id="ARBA00023288"/>
    </source>
</evidence>
<accession>A0A6N2M1B6</accession>
<dbReference type="SUPFAM" id="SSF47699">
    <property type="entry name" value="Bifunctional inhibitor/lipid-transfer protein/seed storage 2S albumin"/>
    <property type="match status" value="1"/>
</dbReference>
<dbReference type="GO" id="GO:0006869">
    <property type="term" value="P:lipid transport"/>
    <property type="evidence" value="ECO:0007669"/>
    <property type="project" value="InterPro"/>
</dbReference>
<feature type="chain" id="PRO_5026676630" description="Bifunctional inhibitor/plant lipid transfer protein/seed storage helical domain-containing protein" evidence="10">
    <location>
        <begin position="28"/>
        <end position="263"/>
    </location>
</feature>
<gene>
    <name evidence="12" type="ORF">SVIM_LOCUS245719</name>
</gene>
<dbReference type="CDD" id="cd00010">
    <property type="entry name" value="AAI_LTSS"/>
    <property type="match status" value="1"/>
</dbReference>
<reference evidence="12" key="1">
    <citation type="submission" date="2019-03" db="EMBL/GenBank/DDBJ databases">
        <authorList>
            <person name="Mank J."/>
            <person name="Almeida P."/>
        </authorList>
    </citation>
    <scope>NUCLEOTIDE SEQUENCE</scope>
    <source>
        <strain evidence="12">78183</strain>
    </source>
</reference>
<dbReference type="PANTHER" id="PTHR33044">
    <property type="entry name" value="BIFUNCTIONAL INHIBITOR/LIPID-TRANSFER PROTEIN/SEED STORAGE 2S ALBUMIN SUPERFAMILY PROTEIN-RELATED"/>
    <property type="match status" value="1"/>
</dbReference>
<protein>
    <recommendedName>
        <fullName evidence="11">Bifunctional inhibitor/plant lipid transfer protein/seed storage helical domain-containing protein</fullName>
    </recommendedName>
</protein>
<keyword evidence="5 10" id="KW-0732">Signal</keyword>
<dbReference type="SMART" id="SM00499">
    <property type="entry name" value="AAI"/>
    <property type="match status" value="1"/>
</dbReference>
<proteinExistence type="inferred from homology"/>
<dbReference type="InterPro" id="IPR036312">
    <property type="entry name" value="Bifun_inhib/LTP/seed_sf"/>
</dbReference>
<evidence type="ECO:0000256" key="7">
    <source>
        <dbReference type="ARBA" id="ARBA00023180"/>
    </source>
</evidence>
<evidence type="ECO:0000256" key="6">
    <source>
        <dbReference type="ARBA" id="ARBA00023157"/>
    </source>
</evidence>
<evidence type="ECO:0000256" key="10">
    <source>
        <dbReference type="SAM" id="SignalP"/>
    </source>
</evidence>
<dbReference type="AlphaFoldDB" id="A0A6N2M1B6"/>
<dbReference type="GO" id="GO:0005886">
    <property type="term" value="C:plasma membrane"/>
    <property type="evidence" value="ECO:0007669"/>
    <property type="project" value="UniProtKB-SubCell"/>
</dbReference>
<evidence type="ECO:0000256" key="4">
    <source>
        <dbReference type="ARBA" id="ARBA00022622"/>
    </source>
</evidence>
<evidence type="ECO:0000256" key="9">
    <source>
        <dbReference type="SAM" id="MobiDB-lite"/>
    </source>
</evidence>
<evidence type="ECO:0000313" key="12">
    <source>
        <dbReference type="EMBL" id="VFU41663.1"/>
    </source>
</evidence>
<feature type="compositionally biased region" description="Low complexity" evidence="9">
    <location>
        <begin position="145"/>
        <end position="161"/>
    </location>
</feature>
<keyword evidence="8" id="KW-0449">Lipoprotein</keyword>
<keyword evidence="4" id="KW-0336">GPI-anchor</keyword>
<keyword evidence="3" id="KW-1003">Cell membrane</keyword>
<organism evidence="12">
    <name type="scientific">Salix viminalis</name>
    <name type="common">Common osier</name>
    <name type="synonym">Basket willow</name>
    <dbReference type="NCBI Taxonomy" id="40686"/>
    <lineage>
        <taxon>Eukaryota</taxon>
        <taxon>Viridiplantae</taxon>
        <taxon>Streptophyta</taxon>
        <taxon>Embryophyta</taxon>
        <taxon>Tracheophyta</taxon>
        <taxon>Spermatophyta</taxon>
        <taxon>Magnoliopsida</taxon>
        <taxon>eudicotyledons</taxon>
        <taxon>Gunneridae</taxon>
        <taxon>Pentapetalae</taxon>
        <taxon>rosids</taxon>
        <taxon>fabids</taxon>
        <taxon>Malpighiales</taxon>
        <taxon>Salicaceae</taxon>
        <taxon>Saliceae</taxon>
        <taxon>Salix</taxon>
    </lineage>
</organism>
<dbReference type="InterPro" id="IPR043325">
    <property type="entry name" value="LTSS"/>
</dbReference>
<evidence type="ECO:0000256" key="5">
    <source>
        <dbReference type="ARBA" id="ARBA00022729"/>
    </source>
</evidence>
<name>A0A6N2M1B6_SALVM</name>
<dbReference type="PRINTS" id="PR00382">
    <property type="entry name" value="LIPIDTRNSFER"/>
</dbReference>
<dbReference type="InterPro" id="IPR000528">
    <property type="entry name" value="Plant_nsLTP"/>
</dbReference>